<sequence>KKGKDITDEAKKDNNSKPDEVIEIEEQTVGENSNVQKPQQDISSKIDEVIGIEEHSSGDIPDASKSQQIENSHSSNIQASKGTKAPQNMTHHNSFEALTD</sequence>
<feature type="region of interest" description="Disordered" evidence="1">
    <location>
        <begin position="1"/>
        <end position="21"/>
    </location>
</feature>
<evidence type="ECO:0000256" key="1">
    <source>
        <dbReference type="SAM" id="MobiDB-lite"/>
    </source>
</evidence>
<accession>A0A392SP58</accession>
<organism evidence="2 3">
    <name type="scientific">Trifolium medium</name>
    <dbReference type="NCBI Taxonomy" id="97028"/>
    <lineage>
        <taxon>Eukaryota</taxon>
        <taxon>Viridiplantae</taxon>
        <taxon>Streptophyta</taxon>
        <taxon>Embryophyta</taxon>
        <taxon>Tracheophyta</taxon>
        <taxon>Spermatophyta</taxon>
        <taxon>Magnoliopsida</taxon>
        <taxon>eudicotyledons</taxon>
        <taxon>Gunneridae</taxon>
        <taxon>Pentapetalae</taxon>
        <taxon>rosids</taxon>
        <taxon>fabids</taxon>
        <taxon>Fabales</taxon>
        <taxon>Fabaceae</taxon>
        <taxon>Papilionoideae</taxon>
        <taxon>50 kb inversion clade</taxon>
        <taxon>NPAAA clade</taxon>
        <taxon>Hologalegina</taxon>
        <taxon>IRL clade</taxon>
        <taxon>Trifolieae</taxon>
        <taxon>Trifolium</taxon>
    </lineage>
</organism>
<dbReference type="EMBL" id="LXQA010412942">
    <property type="protein sequence ID" value="MCI50202.1"/>
    <property type="molecule type" value="Genomic_DNA"/>
</dbReference>
<feature type="compositionally biased region" description="Basic and acidic residues" evidence="1">
    <location>
        <begin position="1"/>
        <end position="20"/>
    </location>
</feature>
<keyword evidence="3" id="KW-1185">Reference proteome</keyword>
<feature type="compositionally biased region" description="Polar residues" evidence="1">
    <location>
        <begin position="64"/>
        <end position="92"/>
    </location>
</feature>
<protein>
    <submittedName>
        <fullName evidence="2">Uncharacterized protein</fullName>
    </submittedName>
</protein>
<reference evidence="2 3" key="1">
    <citation type="journal article" date="2018" name="Front. Plant Sci.">
        <title>Red Clover (Trifolium pratense) and Zigzag Clover (T. medium) - A Picture of Genomic Similarities and Differences.</title>
        <authorList>
            <person name="Dluhosova J."/>
            <person name="Istvanek J."/>
            <person name="Nedelnik J."/>
            <person name="Repkova J."/>
        </authorList>
    </citation>
    <scope>NUCLEOTIDE SEQUENCE [LARGE SCALE GENOMIC DNA]</scope>
    <source>
        <strain evidence="3">cv. 10/8</strain>
        <tissue evidence="2">Leaf</tissue>
    </source>
</reference>
<name>A0A392SP58_9FABA</name>
<evidence type="ECO:0000313" key="2">
    <source>
        <dbReference type="EMBL" id="MCI50202.1"/>
    </source>
</evidence>
<feature type="non-terminal residue" evidence="2">
    <location>
        <position position="1"/>
    </location>
</feature>
<comment type="caution">
    <text evidence="2">The sequence shown here is derived from an EMBL/GenBank/DDBJ whole genome shotgun (WGS) entry which is preliminary data.</text>
</comment>
<feature type="non-terminal residue" evidence="2">
    <location>
        <position position="100"/>
    </location>
</feature>
<proteinExistence type="predicted"/>
<feature type="region of interest" description="Disordered" evidence="1">
    <location>
        <begin position="53"/>
        <end position="100"/>
    </location>
</feature>
<dbReference type="Proteomes" id="UP000265520">
    <property type="component" value="Unassembled WGS sequence"/>
</dbReference>
<dbReference type="AlphaFoldDB" id="A0A392SP58"/>
<evidence type="ECO:0000313" key="3">
    <source>
        <dbReference type="Proteomes" id="UP000265520"/>
    </source>
</evidence>